<name>I2FKH7_GRARO</name>
<proteinExistence type="evidence at transcript level"/>
<reference evidence="2" key="1">
    <citation type="submission" date="2011-11" db="EMBL/GenBank/DDBJ databases">
        <title>Molecular cloning and sequence analysis of the cDNAs encoding toxin-like peptides from the venom glands of tarantula Grammostola rosea.</title>
        <authorList>
            <person name="Kimura T."/>
            <person name="Ono S."/>
            <person name="Kubo T."/>
        </authorList>
    </citation>
    <scope>NUCLEOTIDE SEQUENCE</scope>
    <source>
        <tissue evidence="2">Venom gland</tissue>
    </source>
</reference>
<feature type="signal peptide" evidence="1">
    <location>
        <begin position="1"/>
        <end position="18"/>
    </location>
</feature>
<keyword evidence="1" id="KW-0732">Signal</keyword>
<organism evidence="2">
    <name type="scientific">Grammostola rosea</name>
    <name type="common">Chilean rose tarantula</name>
    <name type="synonym">Grammostola spatulata</name>
    <dbReference type="NCBI Taxonomy" id="432528"/>
    <lineage>
        <taxon>Eukaryota</taxon>
        <taxon>Metazoa</taxon>
        <taxon>Ecdysozoa</taxon>
        <taxon>Arthropoda</taxon>
        <taxon>Chelicerata</taxon>
        <taxon>Arachnida</taxon>
        <taxon>Araneae</taxon>
        <taxon>Mygalomorphae</taxon>
        <taxon>Avicularoidea</taxon>
        <taxon>Theraphosidae</taxon>
        <taxon>Grammostola</taxon>
    </lineage>
</organism>
<protein>
    <submittedName>
        <fullName evidence="2">Toxin-like peptide</fullName>
    </submittedName>
</protein>
<accession>I2FKH7</accession>
<dbReference type="EMBL" id="AB683255">
    <property type="protein sequence ID" value="BAM15662.1"/>
    <property type="molecule type" value="mRNA"/>
</dbReference>
<dbReference type="ArachnoServer" id="AS001617">
    <property type="toxin name" value="U7-theraphotoxin-Gr1b"/>
</dbReference>
<dbReference type="AlphaFoldDB" id="I2FKH7"/>
<feature type="chain" id="PRO_5003658896" evidence="1">
    <location>
        <begin position="19"/>
        <end position="106"/>
    </location>
</feature>
<evidence type="ECO:0000313" key="2">
    <source>
        <dbReference type="EMBL" id="BAM15662.1"/>
    </source>
</evidence>
<evidence type="ECO:0000256" key="1">
    <source>
        <dbReference type="SAM" id="SignalP"/>
    </source>
</evidence>
<sequence length="106" mass="11664">MKLIFGIIAVCLVIAAVALPSRNLRGYFDPTEKKEAETARTCTRQIGQNCNDNCDCCGSAVVCGYISVGSKIENLCMNKTSNNWLLNQVGYVWNAMKNAASMCFRK</sequence>